<dbReference type="Pfam" id="PF01740">
    <property type="entry name" value="STAS"/>
    <property type="match status" value="1"/>
</dbReference>
<name>A0A853BAN7_9PSEU</name>
<dbReference type="GO" id="GO:0043856">
    <property type="term" value="F:anti-sigma factor antagonist activity"/>
    <property type="evidence" value="ECO:0007669"/>
    <property type="project" value="InterPro"/>
</dbReference>
<dbReference type="InterPro" id="IPR002645">
    <property type="entry name" value="STAS_dom"/>
</dbReference>
<evidence type="ECO:0000256" key="1">
    <source>
        <dbReference type="ARBA" id="ARBA00009013"/>
    </source>
</evidence>
<protein>
    <recommendedName>
        <fullName evidence="2">Anti-sigma factor antagonist</fullName>
    </recommendedName>
</protein>
<accession>A0A853BAN7</accession>
<dbReference type="InterPro" id="IPR003658">
    <property type="entry name" value="Anti-sigma_ant"/>
</dbReference>
<evidence type="ECO:0000313" key="4">
    <source>
        <dbReference type="EMBL" id="NYI92443.1"/>
    </source>
</evidence>
<dbReference type="Proteomes" id="UP000549616">
    <property type="component" value="Unassembled WGS sequence"/>
</dbReference>
<gene>
    <name evidence="4" type="ORF">HNR02_005818</name>
</gene>
<reference evidence="4 5" key="1">
    <citation type="submission" date="2020-07" db="EMBL/GenBank/DDBJ databases">
        <title>Sequencing the genomes of 1000 actinobacteria strains.</title>
        <authorList>
            <person name="Klenk H.-P."/>
        </authorList>
    </citation>
    <scope>NUCLEOTIDE SEQUENCE [LARGE SCALE GENOMIC DNA]</scope>
    <source>
        <strain evidence="4 5">DSM 104006</strain>
    </source>
</reference>
<dbReference type="CDD" id="cd07043">
    <property type="entry name" value="STAS_anti-anti-sigma_factors"/>
    <property type="match status" value="1"/>
</dbReference>
<dbReference type="InterPro" id="IPR036513">
    <property type="entry name" value="STAS_dom_sf"/>
</dbReference>
<proteinExistence type="inferred from homology"/>
<dbReference type="SUPFAM" id="SSF52091">
    <property type="entry name" value="SpoIIaa-like"/>
    <property type="match status" value="1"/>
</dbReference>
<evidence type="ECO:0000256" key="2">
    <source>
        <dbReference type="RuleBase" id="RU003749"/>
    </source>
</evidence>
<dbReference type="PANTHER" id="PTHR33495">
    <property type="entry name" value="ANTI-SIGMA FACTOR ANTAGONIST TM_1081-RELATED-RELATED"/>
    <property type="match status" value="1"/>
</dbReference>
<evidence type="ECO:0000259" key="3">
    <source>
        <dbReference type="PROSITE" id="PS50801"/>
    </source>
</evidence>
<organism evidence="4 5">
    <name type="scientific">Amycolatopsis endophytica</name>
    <dbReference type="NCBI Taxonomy" id="860233"/>
    <lineage>
        <taxon>Bacteria</taxon>
        <taxon>Bacillati</taxon>
        <taxon>Actinomycetota</taxon>
        <taxon>Actinomycetes</taxon>
        <taxon>Pseudonocardiales</taxon>
        <taxon>Pseudonocardiaceae</taxon>
        <taxon>Amycolatopsis</taxon>
    </lineage>
</organism>
<comment type="similarity">
    <text evidence="1 2">Belongs to the anti-sigma-factor antagonist family.</text>
</comment>
<dbReference type="PANTHER" id="PTHR33495:SF2">
    <property type="entry name" value="ANTI-SIGMA FACTOR ANTAGONIST TM_1081-RELATED"/>
    <property type="match status" value="1"/>
</dbReference>
<dbReference type="EMBL" id="JACCFK010000002">
    <property type="protein sequence ID" value="NYI92443.1"/>
    <property type="molecule type" value="Genomic_DNA"/>
</dbReference>
<dbReference type="RefSeq" id="WP_246339303.1">
    <property type="nucleotide sequence ID" value="NZ_JACCFK010000002.1"/>
</dbReference>
<dbReference type="NCBIfam" id="TIGR00377">
    <property type="entry name" value="ant_ant_sig"/>
    <property type="match status" value="1"/>
</dbReference>
<keyword evidence="5" id="KW-1185">Reference proteome</keyword>
<dbReference type="PROSITE" id="PS50801">
    <property type="entry name" value="STAS"/>
    <property type="match status" value="1"/>
</dbReference>
<dbReference type="AlphaFoldDB" id="A0A853BAN7"/>
<comment type="caution">
    <text evidence="4">The sequence shown here is derived from an EMBL/GenBank/DDBJ whole genome shotgun (WGS) entry which is preliminary data.</text>
</comment>
<feature type="domain" description="STAS" evidence="3">
    <location>
        <begin position="13"/>
        <end position="121"/>
    </location>
</feature>
<evidence type="ECO:0000313" key="5">
    <source>
        <dbReference type="Proteomes" id="UP000549616"/>
    </source>
</evidence>
<dbReference type="Gene3D" id="3.30.750.24">
    <property type="entry name" value="STAS domain"/>
    <property type="match status" value="1"/>
</dbReference>
<sequence>MESGERPLPSAPFAVTVDERQAALVVRAAGELDGSTVPRLRAIMLGVLGRPPALVVVDLSGVTFLGSCALHLLLEVQELAGMATEVRFVAHAPGTVKPLRITGTIAALDLYPTLSQALRLT</sequence>